<feature type="domain" description="CFAP65 seventh Ig-like" evidence="13">
    <location>
        <begin position="849"/>
        <end position="924"/>
    </location>
</feature>
<dbReference type="Pfam" id="PF22544">
    <property type="entry name" value="HYDIN_VesB_CFA65-like_Ig"/>
    <property type="match status" value="1"/>
</dbReference>
<evidence type="ECO:0000259" key="12">
    <source>
        <dbReference type="Pfam" id="PF25248"/>
    </source>
</evidence>
<comment type="caution">
    <text evidence="14">The sequence shown here is derived from an EMBL/GenBank/DDBJ whole genome shotgun (WGS) entry which is preliminary data.</text>
</comment>
<dbReference type="PANTHER" id="PTHR46127:SF1">
    <property type="entry name" value="CILIA- AND FLAGELLA-ASSOCIATED PROTEIN 65"/>
    <property type="match status" value="1"/>
</dbReference>
<evidence type="ECO:0000256" key="2">
    <source>
        <dbReference type="ARBA" id="ARBA00004496"/>
    </source>
</evidence>
<name>A0AAD5Q7X2_PYTIN</name>
<gene>
    <name evidence="14" type="ORF">P43SY_001392</name>
</gene>
<evidence type="ECO:0000256" key="4">
    <source>
        <dbReference type="ARBA" id="ARBA00022846"/>
    </source>
</evidence>
<dbReference type="Pfam" id="PF24816">
    <property type="entry name" value="Ig_CFAP65__9th"/>
    <property type="match status" value="1"/>
</dbReference>
<protein>
    <recommendedName>
        <fullName evidence="16">Abnormal spindle-like microcephaly-associated protein ASH domain-containing protein</fullName>
    </recommendedName>
</protein>
<evidence type="ECO:0000259" key="8">
    <source>
        <dbReference type="Pfam" id="PF22544"/>
    </source>
</evidence>
<evidence type="ECO:0000259" key="11">
    <source>
        <dbReference type="Pfam" id="PF24816"/>
    </source>
</evidence>
<dbReference type="Pfam" id="PF25249">
    <property type="entry name" value="Ig_CFAP65_7th"/>
    <property type="match status" value="1"/>
</dbReference>
<feature type="domain" description="HYDIN/VesB/CFA65-like Ig-like" evidence="8">
    <location>
        <begin position="160"/>
        <end position="231"/>
    </location>
</feature>
<dbReference type="EMBL" id="JAKCXM010000071">
    <property type="protein sequence ID" value="KAJ0403998.1"/>
    <property type="molecule type" value="Genomic_DNA"/>
</dbReference>
<keyword evidence="5" id="KW-0969">Cilium</keyword>
<keyword evidence="6" id="KW-0966">Cell projection</keyword>
<dbReference type="InterPro" id="IPR052614">
    <property type="entry name" value="CFAP65"/>
</dbReference>
<dbReference type="InterPro" id="IPR058536">
    <property type="entry name" value="Ig_CFAP65_4th"/>
</dbReference>
<feature type="compositionally biased region" description="Low complexity" evidence="7">
    <location>
        <begin position="1587"/>
        <end position="1606"/>
    </location>
</feature>
<feature type="domain" description="CFAP65 fourth Ig-like" evidence="10">
    <location>
        <begin position="402"/>
        <end position="495"/>
    </location>
</feature>
<dbReference type="InterPro" id="IPR057467">
    <property type="entry name" value="Ig_CFAP65_8th"/>
</dbReference>
<dbReference type="InterPro" id="IPR013783">
    <property type="entry name" value="Ig-like_fold"/>
</dbReference>
<dbReference type="GO" id="GO:0005737">
    <property type="term" value="C:cytoplasm"/>
    <property type="evidence" value="ECO:0007669"/>
    <property type="project" value="UniProtKB-SubCell"/>
</dbReference>
<accession>A0AAD5Q7X2</accession>
<keyword evidence="15" id="KW-1185">Reference proteome</keyword>
<dbReference type="Gene3D" id="2.60.40.10">
    <property type="entry name" value="Immunoglobulins"/>
    <property type="match status" value="10"/>
</dbReference>
<feature type="region of interest" description="Disordered" evidence="7">
    <location>
        <begin position="1577"/>
        <end position="1606"/>
    </location>
</feature>
<evidence type="ECO:0000256" key="3">
    <source>
        <dbReference type="ARBA" id="ARBA00022490"/>
    </source>
</evidence>
<dbReference type="InterPro" id="IPR056344">
    <property type="entry name" value="Ig_CFAP65-like_9th"/>
</dbReference>
<dbReference type="GO" id="GO:0031514">
    <property type="term" value="C:motile cilium"/>
    <property type="evidence" value="ECO:0007669"/>
    <property type="project" value="UniProtKB-SubCell"/>
</dbReference>
<dbReference type="Proteomes" id="UP001209570">
    <property type="component" value="Unassembled WGS sequence"/>
</dbReference>
<feature type="domain" description="CFAP65 fourth Ig-like" evidence="10">
    <location>
        <begin position="736"/>
        <end position="826"/>
    </location>
</feature>
<feature type="domain" description="CFAP65-like ninth Ig-like" evidence="11">
    <location>
        <begin position="1098"/>
        <end position="1275"/>
    </location>
</feature>
<evidence type="ECO:0000313" key="14">
    <source>
        <dbReference type="EMBL" id="KAJ0403998.1"/>
    </source>
</evidence>
<evidence type="ECO:0008006" key="16">
    <source>
        <dbReference type="Google" id="ProtNLM"/>
    </source>
</evidence>
<evidence type="ECO:0000259" key="10">
    <source>
        <dbReference type="Pfam" id="PF24507"/>
    </source>
</evidence>
<dbReference type="InterPro" id="IPR053879">
    <property type="entry name" value="HYDIN_VesB_CFA65-like_Ig"/>
</dbReference>
<evidence type="ECO:0000256" key="7">
    <source>
        <dbReference type="SAM" id="MobiDB-lite"/>
    </source>
</evidence>
<evidence type="ECO:0000259" key="9">
    <source>
        <dbReference type="Pfam" id="PF24291"/>
    </source>
</evidence>
<feature type="domain" description="CFAP65 eight Ig-like" evidence="12">
    <location>
        <begin position="967"/>
        <end position="1094"/>
    </location>
</feature>
<keyword evidence="3" id="KW-0963">Cytoplasm</keyword>
<feature type="domain" description="CFAP65 tenth Ig-like" evidence="9">
    <location>
        <begin position="1332"/>
        <end position="1432"/>
    </location>
</feature>
<dbReference type="Pfam" id="PF24291">
    <property type="entry name" value="Ig_CFAP65"/>
    <property type="match status" value="1"/>
</dbReference>
<organism evidence="14 15">
    <name type="scientific">Pythium insidiosum</name>
    <name type="common">Pythiosis disease agent</name>
    <dbReference type="NCBI Taxonomy" id="114742"/>
    <lineage>
        <taxon>Eukaryota</taxon>
        <taxon>Sar</taxon>
        <taxon>Stramenopiles</taxon>
        <taxon>Oomycota</taxon>
        <taxon>Peronosporomycetes</taxon>
        <taxon>Pythiales</taxon>
        <taxon>Pythiaceae</taxon>
        <taxon>Pythium</taxon>
    </lineage>
</organism>
<dbReference type="InterPro" id="IPR056305">
    <property type="entry name" value="Ig_CFAP65_10th"/>
</dbReference>
<dbReference type="PANTHER" id="PTHR46127">
    <property type="entry name" value="CILIA- AND FLAGELLA-ASSOCIATED PROTEIN 65"/>
    <property type="match status" value="1"/>
</dbReference>
<dbReference type="Pfam" id="PF24507">
    <property type="entry name" value="Ig_CFAP65_4th"/>
    <property type="match status" value="2"/>
</dbReference>
<evidence type="ECO:0000259" key="13">
    <source>
        <dbReference type="Pfam" id="PF25249"/>
    </source>
</evidence>
<evidence type="ECO:0000256" key="1">
    <source>
        <dbReference type="ARBA" id="ARBA00004230"/>
    </source>
</evidence>
<dbReference type="InterPro" id="IPR057470">
    <property type="entry name" value="Ig_CFAP65_7th"/>
</dbReference>
<evidence type="ECO:0000256" key="5">
    <source>
        <dbReference type="ARBA" id="ARBA00023069"/>
    </source>
</evidence>
<sequence>MSANAGAASTATVLPRVEQQRHYGIDCGDAIEFAAGTWLPGGEHRHYGIDCGDAIEFAAGTWLPGGEHVKRISVKNVSQRTLKFKYELPTTKYFSMDFPTLITLSPGMQTALDVAFRPVKLEEYDDFVTFHVQIIDGGVVASQGRFRLPVLARIARLAIEVPRGLDFGFCPTAETTDQTFVVRNTGQIDAVFDWRVPGAGVHGRPFAVRPATGRVNVGQAVELTASFAPTCASVYVATTVCSARPVSDDGYDPSTCYEQEMKISGISKFTHIAASENELNFGDLFVATATPPSGASVNEKEFVLRNRSLVRASFQICRVENDCDPVFFFSPTHGIVPPESVLSIRVRYTPLSAGTFTCDHFDIVTPGGNRERITCKGRAIGPTVSLWRKNLDANRLVPTRAISFGDVALGQSTTRVLTMRNESPVEVSYHVDCQARGGVFEFDKVNGRIAAAAEVNVILSFAPTRVGNFYRRVFVLLQNQSPLAVDLLATGYDEKTRPSPFQLAHVDAYRLRSRAGIGLLSPDQLETYWQDHGDDLFLQGALRRAKALSSDLDQQQQQQLLTRSGEATFAAVETCHEYFINVNERANPILVANGEVLDFGNCSIVQFPSKKLLHVTNNTHGKVTCTWRVASASDDGTSFQVHPEAMDISAGATAEFRVAFQPARENAYYFAELEGFVAFKSNRTFRLVNVETFTPPWCVVVKVGGNTFASPTEQFLSKLSFRLPSSTAGARVKRVHFPPCYLGDQVFQTILLDNASDTPAVFAFREDPSEVFSCKPRHGYIPAKSFHLVQLRFSPRAARKHTHMLQCAINNARGSPELLELVGICATAQLRCETDGLSATEEPGSAEPRLFIKPTAIGLQSSRRLRVTNTSRVPLVYRWDVPRKLRDVFAVSPQLGRLNGRESVTIDCNFTPTEERDYMARFTLSTKPISLSWSQWQQTQCPTNQASPAIAVLHETTVRVQTKGTCGAVLFEPDSMRLETILVNTSSKTSFAIVNTADCDLDFTLSQSVRGDTFTSDQVDAPTGATLEDARLVFSQDGGRIPARSRKTIAVTFMPRVAGEFEFAVGCSTWTGGTGASSPLPPVARRQQCIVRAEASFPTVVIEDLRMPKTPTPVAWHQFLCHEINAYLSAPLAKEEARHGSAQDGESHEAATVKHFAIPFSPAPVGTASEQVFFKLTNPGSLLVEFSLRYPKEGSVEVEHWAETGTPSSEEVRLNAIIDSQVFGISPRRGTLRPRQSVTLVLSYAYSSEAYGGIHDLPIILQVENGKRLMLELQGRTLPRGEPKLFLPRRVIHLSPVMIGEFRREMAFTLARRRHAGGKENTCNEAAPTPEPRPPVQQIEVFNCGDSAFRLEVSAHAFAKVNKDNFGFPVLVCRSESDIVAPRSSTWIDIEFSPVEAKTIEANLIVKAHGLMGRPYKEVAMLTLVATGYHPVETPFRELRDGLARRGPAPQPRFEMPGQCVRLETDALDLGHVPTFAVVTRVLVLRNVSAVARAGFDWDAAHPLVARGLLQFSPARGELAPGEERLVRVTLSTTGEVLVLDHDVACRVTVLEAATGTAASPVKVSALRAVSQTHASVISRSTATQPAAMSPRAGRGSRSGAPAGATGAPAPLGGAVFLHVFAHVLPRALMERFYPRDALEKMPPTALALRRDSAARPMSTADKEPLSTDAVVGRYRVVLSVMESLVLDALHSEAVESALDAELSAERRNVETAIEDRRGQRDARLSDDCEAIAANVMENTVFNVLQELFVGDIEAELMCVPRKAVFPESAALRV</sequence>
<keyword evidence="4" id="KW-0282">Flagellum</keyword>
<dbReference type="Pfam" id="PF25248">
    <property type="entry name" value="Ig_CFAP65_8th"/>
    <property type="match status" value="1"/>
</dbReference>
<comment type="subcellular location">
    <subcellularLocation>
        <location evidence="1">Cell projection</location>
        <location evidence="1">Cilium</location>
        <location evidence="1">Flagellum</location>
    </subcellularLocation>
    <subcellularLocation>
        <location evidence="2">Cytoplasm</location>
    </subcellularLocation>
</comment>
<reference evidence="14" key="1">
    <citation type="submission" date="2021-12" db="EMBL/GenBank/DDBJ databases">
        <title>Prjna785345.</title>
        <authorList>
            <person name="Rujirawat T."/>
            <person name="Krajaejun T."/>
        </authorList>
    </citation>
    <scope>NUCLEOTIDE SEQUENCE</scope>
    <source>
        <strain evidence="14">Pi057C3</strain>
    </source>
</reference>
<evidence type="ECO:0000256" key="6">
    <source>
        <dbReference type="ARBA" id="ARBA00023273"/>
    </source>
</evidence>
<proteinExistence type="predicted"/>
<evidence type="ECO:0000313" key="15">
    <source>
        <dbReference type="Proteomes" id="UP001209570"/>
    </source>
</evidence>